<evidence type="ECO:0000313" key="1">
    <source>
        <dbReference type="EMBL" id="GAX62086.1"/>
    </source>
</evidence>
<sequence length="346" mass="40130">MMTKRLKIITILNCIYIMLSLFYPSLTFGNDRPGQSSPLPTLSEEPERAGRNILPGIPDTTEYFCSDTFSKPAYKPVPDEYPYPDNNGNLLDNFMYKDWCEKTFDNGKDIYEAYKDIAFNIKYTPEQVKTDIWQTPCETGNSKKGDCEDAVFLFLSHFSSIHNNARVQWGWVIDKGSRFGRAHVWSELTGKAGRQYIVEGFSKGWDGIIPLEIVEQTEFRKTIFTITHSEFCRLSRLVSKPDSWQAYQSIIDLCTSANFIESYSRNLNISQVMDSCLNPDYGLIEYLLDIQIKSYKDTISNRYSTRPNVSPAKEKEISNIFRKLHELFLRCQKQKEEFDPNLQTTW</sequence>
<protein>
    <submittedName>
        <fullName evidence="1">Transglutaminase-like enzyme, putative cysteine protease</fullName>
    </submittedName>
</protein>
<dbReference type="GO" id="GO:0008233">
    <property type="term" value="F:peptidase activity"/>
    <property type="evidence" value="ECO:0007669"/>
    <property type="project" value="UniProtKB-KW"/>
</dbReference>
<dbReference type="AlphaFoldDB" id="A0A286U1T6"/>
<evidence type="ECO:0000313" key="2">
    <source>
        <dbReference type="Proteomes" id="UP000218542"/>
    </source>
</evidence>
<dbReference type="Gene3D" id="3.10.620.30">
    <property type="match status" value="1"/>
</dbReference>
<name>A0A286U1T6_9BACT</name>
<dbReference type="Proteomes" id="UP000218542">
    <property type="component" value="Unassembled WGS sequence"/>
</dbReference>
<reference evidence="2" key="1">
    <citation type="journal article" date="2017" name="Environ. Microbiol. Rep.">
        <title>Genetic Diversity of Marine Anaerobic Ammonium-Oxidizing Bacteria as Revealed by Genomic and Proteomic Analyses of 'Candidatus Scalindua japonica'.</title>
        <authorList>
            <person name="Oshiki M."/>
            <person name="Mizuto K."/>
            <person name="Kimura Z."/>
            <person name="Kindaichi T."/>
            <person name="Satoh H."/>
            <person name="Okabe S."/>
        </authorList>
    </citation>
    <scope>NUCLEOTIDE SEQUENCE [LARGE SCALE GENOMIC DNA]</scope>
    <source>
        <strain evidence="2">husup-a2</strain>
    </source>
</reference>
<keyword evidence="1" id="KW-0378">Hydrolase</keyword>
<gene>
    <name evidence="1" type="ORF">SCALIN_C28_0288</name>
</gene>
<dbReference type="InterPro" id="IPR038765">
    <property type="entry name" value="Papain-like_cys_pep_sf"/>
</dbReference>
<comment type="caution">
    <text evidence="1">The sequence shown here is derived from an EMBL/GenBank/DDBJ whole genome shotgun (WGS) entry which is preliminary data.</text>
</comment>
<organism evidence="1 2">
    <name type="scientific">Candidatus Scalindua japonica</name>
    <dbReference type="NCBI Taxonomy" id="1284222"/>
    <lineage>
        <taxon>Bacteria</taxon>
        <taxon>Pseudomonadati</taxon>
        <taxon>Planctomycetota</taxon>
        <taxon>Candidatus Brocadiia</taxon>
        <taxon>Candidatus Brocadiales</taxon>
        <taxon>Candidatus Scalinduaceae</taxon>
        <taxon>Candidatus Scalindua</taxon>
    </lineage>
</organism>
<dbReference type="SUPFAM" id="SSF54001">
    <property type="entry name" value="Cysteine proteinases"/>
    <property type="match status" value="1"/>
</dbReference>
<keyword evidence="1" id="KW-0645">Protease</keyword>
<proteinExistence type="predicted"/>
<keyword evidence="2" id="KW-1185">Reference proteome</keyword>
<dbReference type="RefSeq" id="WP_096895461.1">
    <property type="nucleotide sequence ID" value="NZ_BAOS01000028.1"/>
</dbReference>
<dbReference type="GO" id="GO:0006508">
    <property type="term" value="P:proteolysis"/>
    <property type="evidence" value="ECO:0007669"/>
    <property type="project" value="UniProtKB-KW"/>
</dbReference>
<accession>A0A286U1T6</accession>
<dbReference type="OrthoDB" id="260341at2"/>
<dbReference type="EMBL" id="BAOS01000028">
    <property type="protein sequence ID" value="GAX62086.1"/>
    <property type="molecule type" value="Genomic_DNA"/>
</dbReference>